<dbReference type="CDD" id="cd02440">
    <property type="entry name" value="AdoMet_MTases"/>
    <property type="match status" value="1"/>
</dbReference>
<dbReference type="Pfam" id="PF13649">
    <property type="entry name" value="Methyltransf_25"/>
    <property type="match status" value="1"/>
</dbReference>
<dbReference type="OrthoDB" id="9810247at2"/>
<evidence type="ECO:0000259" key="1">
    <source>
        <dbReference type="Pfam" id="PF13649"/>
    </source>
</evidence>
<dbReference type="GO" id="GO:0008168">
    <property type="term" value="F:methyltransferase activity"/>
    <property type="evidence" value="ECO:0007669"/>
    <property type="project" value="UniProtKB-KW"/>
</dbReference>
<keyword evidence="2" id="KW-0808">Transferase</keyword>
<dbReference type="Gene3D" id="3.40.50.150">
    <property type="entry name" value="Vaccinia Virus protein VP39"/>
    <property type="match status" value="1"/>
</dbReference>
<dbReference type="EMBL" id="CP037900">
    <property type="protein sequence ID" value="QBP08537.1"/>
    <property type="molecule type" value="Genomic_DNA"/>
</dbReference>
<feature type="domain" description="Methyltransferase" evidence="1">
    <location>
        <begin position="51"/>
        <end position="143"/>
    </location>
</feature>
<evidence type="ECO:0000313" key="2">
    <source>
        <dbReference type="EMBL" id="QBP08537.1"/>
    </source>
</evidence>
<name>A0A482ILI8_9BURK</name>
<accession>A0A482ILI8</accession>
<organism evidence="2 3">
    <name type="scientific">Cupriavidus metallidurans</name>
    <dbReference type="NCBI Taxonomy" id="119219"/>
    <lineage>
        <taxon>Bacteria</taxon>
        <taxon>Pseudomonadati</taxon>
        <taxon>Pseudomonadota</taxon>
        <taxon>Betaproteobacteria</taxon>
        <taxon>Burkholderiales</taxon>
        <taxon>Burkholderiaceae</taxon>
        <taxon>Cupriavidus</taxon>
    </lineage>
</organism>
<keyword evidence="2" id="KW-0489">Methyltransferase</keyword>
<dbReference type="GO" id="GO:0032259">
    <property type="term" value="P:methylation"/>
    <property type="evidence" value="ECO:0007669"/>
    <property type="project" value="UniProtKB-KW"/>
</dbReference>
<dbReference type="InterPro" id="IPR041698">
    <property type="entry name" value="Methyltransf_25"/>
</dbReference>
<protein>
    <submittedName>
        <fullName evidence="2">Class I SAM-dependent methyltransferase</fullName>
    </submittedName>
</protein>
<evidence type="ECO:0000313" key="3">
    <source>
        <dbReference type="Proteomes" id="UP000253772"/>
    </source>
</evidence>
<dbReference type="AlphaFoldDB" id="A0A482ILI8"/>
<reference evidence="2 3" key="1">
    <citation type="submission" date="2019-03" db="EMBL/GenBank/DDBJ databases">
        <title>Comparative insights into the high quality Complete genome sequence of highly metal resistant Cupriavidus metallidurans strain BS1 isolated from a gold-copper mine.</title>
        <authorList>
            <person name="Mazhar H.S."/>
            <person name="Rensing C."/>
        </authorList>
    </citation>
    <scope>NUCLEOTIDE SEQUENCE [LARGE SCALE GENOMIC DNA]</scope>
    <source>
        <strain evidence="2 3">BS1</strain>
    </source>
</reference>
<dbReference type="RefSeq" id="WP_024569504.1">
    <property type="nucleotide sequence ID" value="NZ_CP037900.1"/>
</dbReference>
<gene>
    <name evidence="2" type="ORF">DDF84_001650</name>
</gene>
<sequence>MSTAVAQDTINRKAWRSWGARRWFKILSDWTDPGEAAALAFVADAVRDTPILDVGVGGGRTVPMLRKLSQHYEAIDYMPEMVEICQHNHPDIRVSQMDARDLSAFEDNAFGLVVFSFNGIDAVDYAGRRAVLAEFARVLRPGGMLVFSTHNLHGPTYRENLTQFLRLPAWSNNPIRLGFNVARTVVNLPLATINFLRNSQLNREFDGYAVRVCAAHKFGIVIVYTDVPTQLRELKAFGLQTEAVFGNLNDKAFQPGDPLDDVNWFHFVARKL</sequence>
<dbReference type="InterPro" id="IPR029063">
    <property type="entry name" value="SAM-dependent_MTases_sf"/>
</dbReference>
<dbReference type="Proteomes" id="UP000253772">
    <property type="component" value="Chromosome c1"/>
</dbReference>
<proteinExistence type="predicted"/>
<dbReference type="PANTHER" id="PTHR43591">
    <property type="entry name" value="METHYLTRANSFERASE"/>
    <property type="match status" value="1"/>
</dbReference>
<dbReference type="SUPFAM" id="SSF53335">
    <property type="entry name" value="S-adenosyl-L-methionine-dependent methyltransferases"/>
    <property type="match status" value="1"/>
</dbReference>